<sequence length="501" mass="54465">MRFAFYVSGHGFGHATRVSAVSLELLQAGHDVTVVTNAPEIPFASILEPDLLPATARDVANPGPALAELPKYAQYRKKMVDAGMVQPKAYDVDRRATCDVLTTFLRQRDQSLKEEVVWLHEERIDAVLSDSTFLGWCAAANPALLPLSGLLTAAASAADIPSIIISNYLSHPALPPILGAEAPEPPIDPTELDPLVQQTIADYSCASLLLRLPGVIPIPAFDNDVPLPAGRWINEERTAFVPEIEALLSRPTKSIPSAAAGRPVIDVPLIVRAPSPEVNSTEFRNAILTGMGVPDFLLDSKVLLVSFGGQAIPRPKTRPPSRLSSPLRRSSSYNGTNGATSLAVPSDELREAGLLPKGWIAIVTGLSGGENAIRDDLPYGFFASEKDVYVPDLTWIADCVLGKLGYGTCSETLSCRTPFIFVPRPLFVEEFGLKRLMQARGTSLELDRADFEAGRWEFHIEEAYELGRAAKEEARRTGFVDEGAGQVIREEIEKFMEARRS</sequence>
<comment type="caution">
    <text evidence="2">The sequence shown here is derived from an EMBL/GenBank/DDBJ whole genome shotgun (WGS) entry which is preliminary data.</text>
</comment>
<dbReference type="STRING" id="741276.A0A2S5BHM6"/>
<dbReference type="Proteomes" id="UP000237144">
    <property type="component" value="Unassembled WGS sequence"/>
</dbReference>
<feature type="compositionally biased region" description="Low complexity" evidence="1">
    <location>
        <begin position="320"/>
        <end position="332"/>
    </location>
</feature>
<organism evidence="2 3">
    <name type="scientific">Rhodotorula taiwanensis</name>
    <dbReference type="NCBI Taxonomy" id="741276"/>
    <lineage>
        <taxon>Eukaryota</taxon>
        <taxon>Fungi</taxon>
        <taxon>Dikarya</taxon>
        <taxon>Basidiomycota</taxon>
        <taxon>Pucciniomycotina</taxon>
        <taxon>Microbotryomycetes</taxon>
        <taxon>Sporidiobolales</taxon>
        <taxon>Sporidiobolaceae</taxon>
        <taxon>Rhodotorula</taxon>
    </lineage>
</organism>
<evidence type="ECO:0000313" key="3">
    <source>
        <dbReference type="Proteomes" id="UP000237144"/>
    </source>
</evidence>
<dbReference type="InterPro" id="IPR053205">
    <property type="entry name" value="GHMP_kinase_L-arabinokinase"/>
</dbReference>
<keyword evidence="3" id="KW-1185">Reference proteome</keyword>
<feature type="region of interest" description="Disordered" evidence="1">
    <location>
        <begin position="314"/>
        <end position="341"/>
    </location>
</feature>
<accession>A0A2S5BHM6</accession>
<dbReference type="EMBL" id="PJQD01000005">
    <property type="protein sequence ID" value="POY76278.1"/>
    <property type="molecule type" value="Genomic_DNA"/>
</dbReference>
<dbReference type="AlphaFoldDB" id="A0A2S5BHM6"/>
<protein>
    <recommendedName>
        <fullName evidence="4">L-arabinokinase</fullName>
    </recommendedName>
</protein>
<dbReference type="OrthoDB" id="1684102at2759"/>
<evidence type="ECO:0008006" key="4">
    <source>
        <dbReference type="Google" id="ProtNLM"/>
    </source>
</evidence>
<gene>
    <name evidence="2" type="ORF">BMF94_0473</name>
</gene>
<evidence type="ECO:0000313" key="2">
    <source>
        <dbReference type="EMBL" id="POY76278.1"/>
    </source>
</evidence>
<dbReference type="PANTHER" id="PTHR38134:SF2">
    <property type="entry name" value="GALACTOKINASE"/>
    <property type="match status" value="1"/>
</dbReference>
<reference evidence="2 3" key="1">
    <citation type="journal article" date="2018" name="Front. Microbiol.">
        <title>Prospects for Fungal Bioremediation of Acidic Radioactive Waste Sites: Characterization and Genome Sequence of Rhodotorula taiwanensis MD1149.</title>
        <authorList>
            <person name="Tkavc R."/>
            <person name="Matrosova V.Y."/>
            <person name="Grichenko O.E."/>
            <person name="Gostincar C."/>
            <person name="Volpe R.P."/>
            <person name="Klimenkova P."/>
            <person name="Gaidamakova E.K."/>
            <person name="Zhou C.E."/>
            <person name="Stewart B.J."/>
            <person name="Lyman M.G."/>
            <person name="Malfatti S.A."/>
            <person name="Rubinfeld B."/>
            <person name="Courtot M."/>
            <person name="Singh J."/>
            <person name="Dalgard C.L."/>
            <person name="Hamilton T."/>
            <person name="Frey K.G."/>
            <person name="Gunde-Cimerman N."/>
            <person name="Dugan L."/>
            <person name="Daly M.J."/>
        </authorList>
    </citation>
    <scope>NUCLEOTIDE SEQUENCE [LARGE SCALE GENOMIC DNA]</scope>
    <source>
        <strain evidence="2 3">MD1149</strain>
    </source>
</reference>
<dbReference type="PANTHER" id="PTHR38134">
    <property type="entry name" value="SLR1395 PROTEIN"/>
    <property type="match status" value="1"/>
</dbReference>
<name>A0A2S5BHM6_9BASI</name>
<dbReference type="SUPFAM" id="SSF53756">
    <property type="entry name" value="UDP-Glycosyltransferase/glycogen phosphorylase"/>
    <property type="match status" value="2"/>
</dbReference>
<proteinExistence type="predicted"/>
<dbReference type="Gene3D" id="3.40.50.2000">
    <property type="entry name" value="Glycogen Phosphorylase B"/>
    <property type="match status" value="2"/>
</dbReference>
<evidence type="ECO:0000256" key="1">
    <source>
        <dbReference type="SAM" id="MobiDB-lite"/>
    </source>
</evidence>